<keyword evidence="2" id="KW-0963">Cytoplasm</keyword>
<dbReference type="GO" id="GO:0005814">
    <property type="term" value="C:centriole"/>
    <property type="evidence" value="ECO:0007669"/>
    <property type="project" value="UniProtKB-SubCell"/>
</dbReference>
<feature type="coiled-coil region" evidence="5">
    <location>
        <begin position="499"/>
        <end position="890"/>
    </location>
</feature>
<evidence type="ECO:0000313" key="7">
    <source>
        <dbReference type="EMBL" id="KAK1174795.1"/>
    </source>
</evidence>
<dbReference type="PANTHER" id="PTHR20544:SF1">
    <property type="entry name" value="CENTROSOMAL PROTEIN 135KDA"/>
    <property type="match status" value="1"/>
</dbReference>
<dbReference type="EMBL" id="JAGXEW010000002">
    <property type="protein sequence ID" value="KAK1174795.1"/>
    <property type="molecule type" value="Genomic_DNA"/>
</dbReference>
<feature type="coiled-coil region" evidence="5">
    <location>
        <begin position="1080"/>
        <end position="1107"/>
    </location>
</feature>
<evidence type="ECO:0000256" key="1">
    <source>
        <dbReference type="ARBA" id="ARBA00004114"/>
    </source>
</evidence>
<sequence length="1173" mass="136030">MSTAAERKFINLRKRLDQLGYRQPLGIESLPLVEKLFSDLVHTTESLRNAKLSVGKTEKESKNLDAVLEPYRTENARLVRENNELHLGLLKLKEEKDKQSKDLKSSIRKLEHETADLKFLNNQYVHKVRSLEKDSKAKTDKIQQLQEKNLQAVVQTPGGKKRTIPFRRQRMQIDQTIPPSFVSSMPVPQPDDPYVADLLQVADNRIQELQQEVTKLKNELERSEGGIRHLNKQVEERDKEIERLGHALDGGRPHDVISLEARNNSGEKLIAHLNLQIEYLQQANRDLEKRVQGLQERKQTVSSEVANLSARNEELCQELTEIDHLAQQLERDKEMVLETADKELLEAKEEIKRQHKDIEDFEDSIAKLKTELEECHHENDKLKDDLLDSREQKQILNGLINQLEQEKKRLADKVEKLTITERELVFELERMQDLHGISRRDKSPSRLDAFVKSLEEERDFFKSEVEYLQRMVKGGESSRRGQSPTRASPVRGGSNEAELMQVVRERDELQAMLDRFEKHMVDIQANVKVLTAERDKLSIFCEQTQDELNRLRKEAIRSPKSQKSVAVPHAVLQRVEEEREEAVADLRRMMMERDSLRERLKNVQESAAIDREQLEKRETVMENAIHALEKERCDLRAHVTMLKETKELLEDEIKSQSNKVAQTSDEACHHRAELSSLRLLKDQIEHSLSDAQHRLSVKVNELQKAQEQIQKLEEKIDDLTRLGSSQREELTMLQNTISALDREKDNLQETVDEKTERLAALEDNLANKENTLTNLRLGVSEMEASIDRLKDALNNREREITSLRRQMDAAHDELAEVGRSREIALRENRRLQDDLATMTRENQAINAEMQEAMHEKDELKIRVHTYITEVSRIESLMAAKEQENRDLLERFRMAYGQAENWESKVQEAEGHNSSIRLELLSVDTERRHLRERVNNLEREIQEHMSAQQAYEAQISSVAKNMSRLEEEVRRAQAEKSSVLADLASVRELCVKLDSSKETMSRQLTSKSMELERALGELEDVKSETELLKKQLSSERLTIKNLETLLSSNREKEFQTHLSSHEKESEIKILRDRLTLADSKNASQTREVAQLRSKATHLQTELEILKRQLTTERFERERAVQEMRRQGLSLSSLRSSSPLSASLSPRSRSPERSILRTPEKSAERSSERNVSFKD</sequence>
<dbReference type="PANTHER" id="PTHR20544">
    <property type="entry name" value="CENTROSOMAL PROTEIN CEP135"/>
    <property type="match status" value="1"/>
</dbReference>
<feature type="compositionally biased region" description="Basic and acidic residues" evidence="6">
    <location>
        <begin position="1147"/>
        <end position="1173"/>
    </location>
</feature>
<evidence type="ECO:0000256" key="5">
    <source>
        <dbReference type="SAM" id="Coils"/>
    </source>
</evidence>
<evidence type="ECO:0000313" key="8">
    <source>
        <dbReference type="Proteomes" id="UP001230051"/>
    </source>
</evidence>
<comment type="similarity">
    <text evidence="4">Belongs to the CEP135/TSGA10 family.</text>
</comment>
<gene>
    <name evidence="7" type="primary">cep135</name>
    <name evidence="7" type="ORF">AOXY_G2375</name>
</gene>
<dbReference type="InterPro" id="IPR051877">
    <property type="entry name" value="Centriole_BasalBody_StrucProt"/>
</dbReference>
<dbReference type="AlphaFoldDB" id="A0AAD8GHN8"/>
<name>A0AAD8GHN8_ACIOX</name>
<accession>A0AAD8GHN8</accession>
<proteinExistence type="inferred from homology"/>
<keyword evidence="8" id="KW-1185">Reference proteome</keyword>
<evidence type="ECO:0000256" key="3">
    <source>
        <dbReference type="ARBA" id="ARBA00023212"/>
    </source>
</evidence>
<evidence type="ECO:0000256" key="2">
    <source>
        <dbReference type="ARBA" id="ARBA00022490"/>
    </source>
</evidence>
<evidence type="ECO:0000256" key="6">
    <source>
        <dbReference type="SAM" id="MobiDB-lite"/>
    </source>
</evidence>
<dbReference type="Gene3D" id="1.10.287.2610">
    <property type="match status" value="1"/>
</dbReference>
<dbReference type="SUPFAM" id="SSF57997">
    <property type="entry name" value="Tropomyosin"/>
    <property type="match status" value="1"/>
</dbReference>
<comment type="subcellular location">
    <subcellularLocation>
        <location evidence="1">Cytoplasm</location>
        <location evidence="1">Cytoskeleton</location>
        <location evidence="1">Microtubule organizing center</location>
        <location evidence="1">Centrosome</location>
        <location evidence="1">Centriole</location>
    </subcellularLocation>
</comment>
<organism evidence="7 8">
    <name type="scientific">Acipenser oxyrinchus oxyrinchus</name>
    <dbReference type="NCBI Taxonomy" id="40147"/>
    <lineage>
        <taxon>Eukaryota</taxon>
        <taxon>Metazoa</taxon>
        <taxon>Chordata</taxon>
        <taxon>Craniata</taxon>
        <taxon>Vertebrata</taxon>
        <taxon>Euteleostomi</taxon>
        <taxon>Actinopterygii</taxon>
        <taxon>Chondrostei</taxon>
        <taxon>Acipenseriformes</taxon>
        <taxon>Acipenseridae</taxon>
        <taxon>Acipenser</taxon>
    </lineage>
</organism>
<dbReference type="Proteomes" id="UP001230051">
    <property type="component" value="Unassembled WGS sequence"/>
</dbReference>
<feature type="coiled-coil region" evidence="5">
    <location>
        <begin position="919"/>
        <end position="1034"/>
    </location>
</feature>
<reference evidence="7" key="1">
    <citation type="submission" date="2022-02" db="EMBL/GenBank/DDBJ databases">
        <title>Atlantic sturgeon de novo genome assembly.</title>
        <authorList>
            <person name="Stock M."/>
            <person name="Klopp C."/>
            <person name="Guiguen Y."/>
            <person name="Cabau C."/>
            <person name="Parinello H."/>
            <person name="Santidrian Yebra-Pimentel E."/>
            <person name="Kuhl H."/>
            <person name="Dirks R.P."/>
            <person name="Guessner J."/>
            <person name="Wuertz S."/>
            <person name="Du K."/>
            <person name="Schartl M."/>
        </authorList>
    </citation>
    <scope>NUCLEOTIDE SEQUENCE</scope>
    <source>
        <strain evidence="7">STURGEONOMICS-FGT-2020</strain>
        <tissue evidence="7">Whole blood</tissue>
    </source>
</reference>
<evidence type="ECO:0000256" key="4">
    <source>
        <dbReference type="ARBA" id="ARBA00038123"/>
    </source>
</evidence>
<feature type="coiled-coil region" evidence="5">
    <location>
        <begin position="89"/>
        <end position="148"/>
    </location>
</feature>
<feature type="compositionally biased region" description="Low complexity" evidence="6">
    <location>
        <begin position="1127"/>
        <end position="1146"/>
    </location>
</feature>
<dbReference type="CDD" id="cd22292">
    <property type="entry name" value="cc_Cep135_MBD"/>
    <property type="match status" value="1"/>
</dbReference>
<feature type="region of interest" description="Disordered" evidence="6">
    <location>
        <begin position="472"/>
        <end position="495"/>
    </location>
</feature>
<feature type="coiled-coil region" evidence="5">
    <location>
        <begin position="270"/>
        <end position="423"/>
    </location>
</feature>
<feature type="coiled-coil region" evidence="5">
    <location>
        <begin position="199"/>
        <end position="233"/>
    </location>
</feature>
<protein>
    <submittedName>
        <fullName evidence="7">Centrosomal protein of 135 kDa</fullName>
    </submittedName>
</protein>
<feature type="region of interest" description="Disordered" evidence="6">
    <location>
        <begin position="1124"/>
        <end position="1173"/>
    </location>
</feature>
<keyword evidence="3" id="KW-0206">Cytoskeleton</keyword>
<keyword evidence="5" id="KW-0175">Coiled coil</keyword>
<dbReference type="Gene3D" id="1.10.287.1490">
    <property type="match status" value="1"/>
</dbReference>
<comment type="caution">
    <text evidence="7">The sequence shown here is derived from an EMBL/GenBank/DDBJ whole genome shotgun (WGS) entry which is preliminary data.</text>
</comment>